<dbReference type="InterPro" id="IPR050628">
    <property type="entry name" value="SNF2_RAD54_helicase_TF"/>
</dbReference>
<dbReference type="InterPro" id="IPR000330">
    <property type="entry name" value="SNF2_N"/>
</dbReference>
<dbReference type="SUPFAM" id="SSF52540">
    <property type="entry name" value="P-loop containing nucleoside triphosphate hydrolases"/>
    <property type="match status" value="2"/>
</dbReference>
<dbReference type="EMBL" id="JAANBB010000035">
    <property type="protein sequence ID" value="KAF7554202.1"/>
    <property type="molecule type" value="Genomic_DNA"/>
</dbReference>
<dbReference type="PANTHER" id="PTHR45626">
    <property type="entry name" value="TRANSCRIPTION TERMINATION FACTOR 2-RELATED"/>
    <property type="match status" value="1"/>
</dbReference>
<reference evidence="6" key="1">
    <citation type="submission" date="2020-03" db="EMBL/GenBank/DDBJ databases">
        <title>Draft Genome Sequence of Cylindrodendrum hubeiense.</title>
        <authorList>
            <person name="Buettner E."/>
            <person name="Kellner H."/>
        </authorList>
    </citation>
    <scope>NUCLEOTIDE SEQUENCE</scope>
    <source>
        <strain evidence="6">IHI 201604</strain>
    </source>
</reference>
<dbReference type="PANTHER" id="PTHR45626:SF52">
    <property type="entry name" value="SINGLE-STRANDED DNA-DEPENDENT ATPASE (EUROFUNG)"/>
    <property type="match status" value="1"/>
</dbReference>
<dbReference type="InterPro" id="IPR049730">
    <property type="entry name" value="SNF2/RAD54-like_C"/>
</dbReference>
<evidence type="ECO:0000256" key="2">
    <source>
        <dbReference type="ARBA" id="ARBA00022801"/>
    </source>
</evidence>
<keyword evidence="1" id="KW-0547">Nucleotide-binding</keyword>
<feature type="region of interest" description="Disordered" evidence="4">
    <location>
        <begin position="1"/>
        <end position="36"/>
    </location>
</feature>
<organism evidence="6 7">
    <name type="scientific">Cylindrodendrum hubeiense</name>
    <dbReference type="NCBI Taxonomy" id="595255"/>
    <lineage>
        <taxon>Eukaryota</taxon>
        <taxon>Fungi</taxon>
        <taxon>Dikarya</taxon>
        <taxon>Ascomycota</taxon>
        <taxon>Pezizomycotina</taxon>
        <taxon>Sordariomycetes</taxon>
        <taxon>Hypocreomycetidae</taxon>
        <taxon>Hypocreales</taxon>
        <taxon>Nectriaceae</taxon>
        <taxon>Cylindrodendrum</taxon>
    </lineage>
</organism>
<dbReference type="InterPro" id="IPR038718">
    <property type="entry name" value="SNF2-like_sf"/>
</dbReference>
<proteinExistence type="predicted"/>
<keyword evidence="3" id="KW-0067">ATP-binding</keyword>
<evidence type="ECO:0000313" key="6">
    <source>
        <dbReference type="EMBL" id="KAF7554202.1"/>
    </source>
</evidence>
<protein>
    <recommendedName>
        <fullName evidence="5">SNF2 N-terminal domain-containing protein</fullName>
    </recommendedName>
</protein>
<dbReference type="OrthoDB" id="448448at2759"/>
<dbReference type="InterPro" id="IPR027417">
    <property type="entry name" value="P-loop_NTPase"/>
</dbReference>
<dbReference type="GO" id="GO:0016787">
    <property type="term" value="F:hydrolase activity"/>
    <property type="evidence" value="ECO:0007669"/>
    <property type="project" value="UniProtKB-KW"/>
</dbReference>
<evidence type="ECO:0000259" key="5">
    <source>
        <dbReference type="Pfam" id="PF00176"/>
    </source>
</evidence>
<keyword evidence="2" id="KW-0378">Hydrolase</keyword>
<dbReference type="GO" id="GO:0006281">
    <property type="term" value="P:DNA repair"/>
    <property type="evidence" value="ECO:0007669"/>
    <property type="project" value="TreeGrafter"/>
</dbReference>
<dbReference type="Proteomes" id="UP000722485">
    <property type="component" value="Unassembled WGS sequence"/>
</dbReference>
<evidence type="ECO:0000313" key="7">
    <source>
        <dbReference type="Proteomes" id="UP000722485"/>
    </source>
</evidence>
<dbReference type="AlphaFoldDB" id="A0A9P5HLW2"/>
<evidence type="ECO:0000256" key="3">
    <source>
        <dbReference type="ARBA" id="ARBA00022840"/>
    </source>
</evidence>
<dbReference type="GO" id="GO:0008094">
    <property type="term" value="F:ATP-dependent activity, acting on DNA"/>
    <property type="evidence" value="ECO:0007669"/>
    <property type="project" value="TreeGrafter"/>
</dbReference>
<dbReference type="Gene3D" id="3.40.50.10810">
    <property type="entry name" value="Tandem AAA-ATPase domain"/>
    <property type="match status" value="2"/>
</dbReference>
<evidence type="ECO:0000256" key="4">
    <source>
        <dbReference type="SAM" id="MobiDB-lite"/>
    </source>
</evidence>
<dbReference type="GO" id="GO:0005634">
    <property type="term" value="C:nucleus"/>
    <property type="evidence" value="ECO:0007669"/>
    <property type="project" value="TreeGrafter"/>
</dbReference>
<accession>A0A9P5HLW2</accession>
<dbReference type="Pfam" id="PF00176">
    <property type="entry name" value="SNF2-rel_dom"/>
    <property type="match status" value="1"/>
</dbReference>
<feature type="compositionally biased region" description="Basic and acidic residues" evidence="4">
    <location>
        <begin position="1"/>
        <end position="12"/>
    </location>
</feature>
<gene>
    <name evidence="6" type="ORF">G7Z17_g3061</name>
</gene>
<sequence>MKRKLPTRDANKTRSLQPLTPRHKRPPPLLALRRSAEVVTPSPYTTPLEAPNSPEKDSYELGEVLFGTLKDIQVLLKWEPKSTNLATIPARTLVSGEIVRDFAFDINNEYCLVKIGNGEAVGVLEARALRALGNLVRDDSPIRYDAFMPESEWQDSVLAMTTHIRKAKPINVQVNVIGPRYKAKEVSRGLGNAKLFLQSPAGWGILPYENPQCLDLPLPVPKEIPQEQGAIFQMHQDPKIGTGEPDQSDGQHDANEEGDSFDPVRILNGINQHEFSGAVEINSQITTKLHLYQKKGVEFILRRESGQLLPSQTLWEPLNPEQSTVGYRHAITGAKSRTEEDSPGGILADDMGLGKSLMMIAAILSSNDRAEQYICQKDFGSGEGSRQNHRPIITTKATLIVVLSEPHTIRNWSTKQFSAVNDIPAHIRWCMTGTPIQNGLEDLGSLVRHLRVPILADIGTFRRHIGGTGSAKTFKQNLPNLQLLLRSICLQRTQALLGLRSTTQVLRLEFLEHERKKYLAMQAECKKAIDMAVSVKGSHQSILVKLLRLREYCNGIEITSTNSPDAIFSIMEQSDHKTDQEPPLSYPSKLLCLLEDVKMHINEEKWLNDLSVASRVHLLEPQWNPSVERQAIGRVIRLGQEREVKIIRYIMSGSIEELKSGSAE</sequence>
<feature type="domain" description="SNF2 N-terminal" evidence="5">
    <location>
        <begin position="399"/>
        <end position="554"/>
    </location>
</feature>
<name>A0A9P5HLW2_9HYPO</name>
<keyword evidence="7" id="KW-1185">Reference proteome</keyword>
<feature type="region of interest" description="Disordered" evidence="4">
    <location>
        <begin position="237"/>
        <end position="260"/>
    </location>
</feature>
<dbReference type="GO" id="GO:0005524">
    <property type="term" value="F:ATP binding"/>
    <property type="evidence" value="ECO:0007669"/>
    <property type="project" value="UniProtKB-KW"/>
</dbReference>
<dbReference type="Gene3D" id="3.40.50.300">
    <property type="entry name" value="P-loop containing nucleotide triphosphate hydrolases"/>
    <property type="match status" value="1"/>
</dbReference>
<comment type="caution">
    <text evidence="6">The sequence shown here is derived from an EMBL/GenBank/DDBJ whole genome shotgun (WGS) entry which is preliminary data.</text>
</comment>
<evidence type="ECO:0000256" key="1">
    <source>
        <dbReference type="ARBA" id="ARBA00022741"/>
    </source>
</evidence>
<dbReference type="CDD" id="cd18793">
    <property type="entry name" value="SF2_C_SNF"/>
    <property type="match status" value="1"/>
</dbReference>